<evidence type="ECO:0000313" key="4">
    <source>
        <dbReference type="EMBL" id="VFJ53454.1"/>
    </source>
</evidence>
<dbReference type="GO" id="GO:0000175">
    <property type="term" value="F:3'-5'-RNA exonuclease activity"/>
    <property type="evidence" value="ECO:0007669"/>
    <property type="project" value="TreeGrafter"/>
</dbReference>
<dbReference type="InterPro" id="IPR012340">
    <property type="entry name" value="NA-bd_OB-fold"/>
</dbReference>
<keyword evidence="1" id="KW-0378">Hydrolase</keyword>
<keyword evidence="1" id="KW-0540">Nuclease</keyword>
<proteinExistence type="predicted"/>
<dbReference type="InterPro" id="IPR001900">
    <property type="entry name" value="RNase_II/R"/>
</dbReference>
<accession>A0A450SJB1</accession>
<dbReference type="GO" id="GO:0003723">
    <property type="term" value="F:RNA binding"/>
    <property type="evidence" value="ECO:0007669"/>
    <property type="project" value="InterPro"/>
</dbReference>
<dbReference type="Gene3D" id="1.10.10.10">
    <property type="entry name" value="Winged helix-like DNA-binding domain superfamily/Winged helix DNA-binding domain"/>
    <property type="match status" value="1"/>
</dbReference>
<evidence type="ECO:0000256" key="1">
    <source>
        <dbReference type="ARBA" id="ARBA00022839"/>
    </source>
</evidence>
<feature type="domain" description="RNB" evidence="2">
    <location>
        <begin position="235"/>
        <end position="511"/>
    </location>
</feature>
<dbReference type="AlphaFoldDB" id="A0A450SJB1"/>
<organism evidence="4">
    <name type="scientific">Candidatus Kentrum sp. DK</name>
    <dbReference type="NCBI Taxonomy" id="2126562"/>
    <lineage>
        <taxon>Bacteria</taxon>
        <taxon>Pseudomonadati</taxon>
        <taxon>Pseudomonadota</taxon>
        <taxon>Gammaproteobacteria</taxon>
        <taxon>Candidatus Kentrum</taxon>
    </lineage>
</organism>
<dbReference type="SMART" id="SM00955">
    <property type="entry name" value="RNB"/>
    <property type="match status" value="1"/>
</dbReference>
<dbReference type="InterPro" id="IPR050180">
    <property type="entry name" value="RNR_Ribonuclease"/>
</dbReference>
<dbReference type="InterPro" id="IPR036388">
    <property type="entry name" value="WH-like_DNA-bd_sf"/>
</dbReference>
<dbReference type="SUPFAM" id="SSF50249">
    <property type="entry name" value="Nucleic acid-binding proteins"/>
    <property type="match status" value="2"/>
</dbReference>
<dbReference type="InterPro" id="IPR056404">
    <property type="entry name" value="HTH_RNase_II"/>
</dbReference>
<reference evidence="4" key="1">
    <citation type="submission" date="2019-02" db="EMBL/GenBank/DDBJ databases">
        <authorList>
            <person name="Gruber-Vodicka R. H."/>
            <person name="Seah K. B. B."/>
        </authorList>
    </citation>
    <scope>NUCLEOTIDE SEQUENCE</scope>
    <source>
        <strain evidence="3">BECK_DK161</strain>
        <strain evidence="4">BECK_DK47</strain>
    </source>
</reference>
<sequence>MPESVLENSLVSYKRSPARVIALADKLEIVLGDGQTRRVRPKDVLLIHPGPVHDVRDLASDTGEDVGTVCELIADSEVTLPELAELLYGDASPASRWNSWQLVNEGIYFYGSPDGIRAHSPEKAEQELAEREARAREEAAWNGFVQRIRAGHAPLPEDGGYLREVEDLALGRTGQNRLLRKIGIEQNPMQAHALLLRVGHWTSQVNPYPARLGLETDCPRLAIPVLEAPLSTEGRRDLTHLAAFAIDDEDNQDPDDALSLEGDRLWVHVADVAFAVPPDSPADREARDRGATLYLPERIASMLPERVAEEMGLGKREISPALSFGLDLDADGAVRDLEVVPSLIRVERVTYASVQERLGEAPFCDLWRIAQAARARRRAAGAIFITLPDVAVRVVDGEVRIRPLPALDSRILVEETMIMAGEATARFAIEREISFPFITQAGVNLPPEKQRQPETLVEMYGYRRKFAPRQMGITPGRHEGLGVSPYTQVTSPLRRYLDLVGHQQLRAFLQGGDLLSPEEVIERIGRVQIAGAGTRKGERLSNRHWTLVYLAAHPNWHGEGVLVEKGDKRGVVLIPELGLETPVRYRGTPEPGQVCRLALKEVDLAQSAVYFTVERFVS</sequence>
<dbReference type="PANTHER" id="PTHR23355:SF42">
    <property type="entry name" value="RIBONUCLEASE II, CHLOROPLASTIC_MITOCHONDRIAL"/>
    <property type="match status" value="1"/>
</dbReference>
<dbReference type="Gene3D" id="2.40.50.140">
    <property type="entry name" value="Nucleic acid-binding proteins"/>
    <property type="match status" value="1"/>
</dbReference>
<dbReference type="Pfam" id="PF00773">
    <property type="entry name" value="RNB"/>
    <property type="match status" value="1"/>
</dbReference>
<dbReference type="EMBL" id="CAADEX010000042">
    <property type="protein sequence ID" value="VFJ53454.1"/>
    <property type="molecule type" value="Genomic_DNA"/>
</dbReference>
<dbReference type="PANTHER" id="PTHR23355">
    <property type="entry name" value="RIBONUCLEASE"/>
    <property type="match status" value="1"/>
</dbReference>
<gene>
    <name evidence="4" type="ORF">BECKDK2373B_GA0170837_104224</name>
    <name evidence="3" type="ORF">BECKDK2373C_GA0170839_100725</name>
</gene>
<protein>
    <submittedName>
        <fullName evidence="4">Exoribonuclease-2</fullName>
    </submittedName>
</protein>
<dbReference type="Pfam" id="PF23161">
    <property type="entry name" value="HTH_RNase_II"/>
    <property type="match status" value="1"/>
</dbReference>
<evidence type="ECO:0000259" key="2">
    <source>
        <dbReference type="SMART" id="SM00955"/>
    </source>
</evidence>
<dbReference type="GO" id="GO:0000932">
    <property type="term" value="C:P-body"/>
    <property type="evidence" value="ECO:0007669"/>
    <property type="project" value="TreeGrafter"/>
</dbReference>
<dbReference type="GO" id="GO:0006402">
    <property type="term" value="P:mRNA catabolic process"/>
    <property type="evidence" value="ECO:0007669"/>
    <property type="project" value="TreeGrafter"/>
</dbReference>
<dbReference type="InterPro" id="IPR040596">
    <property type="entry name" value="RNase_II_C_S1"/>
</dbReference>
<dbReference type="InterPro" id="IPR022966">
    <property type="entry name" value="RNase_II/R_CS"/>
</dbReference>
<evidence type="ECO:0000313" key="3">
    <source>
        <dbReference type="EMBL" id="VFJ44004.1"/>
    </source>
</evidence>
<dbReference type="PROSITE" id="PS01175">
    <property type="entry name" value="RIBONUCLEASE_II"/>
    <property type="match status" value="1"/>
</dbReference>
<dbReference type="EMBL" id="CAADEY010000007">
    <property type="protein sequence ID" value="VFJ44004.1"/>
    <property type="molecule type" value="Genomic_DNA"/>
</dbReference>
<dbReference type="Pfam" id="PF18614">
    <property type="entry name" value="RNase_II_C_S1"/>
    <property type="match status" value="1"/>
</dbReference>
<name>A0A450SJB1_9GAMM</name>
<keyword evidence="1" id="KW-0269">Exonuclease</keyword>